<reference evidence="1" key="1">
    <citation type="journal article" date="2023" name="G3 (Bethesda)">
        <title>Whole genome assemblies of Zophobas morio and Tenebrio molitor.</title>
        <authorList>
            <person name="Kaur S."/>
            <person name="Stinson S.A."/>
            <person name="diCenzo G.C."/>
        </authorList>
    </citation>
    <scope>NUCLEOTIDE SEQUENCE</scope>
    <source>
        <strain evidence="1">QUZm001</strain>
    </source>
</reference>
<dbReference type="AlphaFoldDB" id="A0AA38IJJ8"/>
<gene>
    <name evidence="1" type="ORF">Zmor_013789</name>
</gene>
<evidence type="ECO:0000313" key="1">
    <source>
        <dbReference type="EMBL" id="KAJ3654614.1"/>
    </source>
</evidence>
<dbReference type="Proteomes" id="UP001168821">
    <property type="component" value="Unassembled WGS sequence"/>
</dbReference>
<keyword evidence="2" id="KW-1185">Reference proteome</keyword>
<evidence type="ECO:0000313" key="2">
    <source>
        <dbReference type="Proteomes" id="UP001168821"/>
    </source>
</evidence>
<organism evidence="1 2">
    <name type="scientific">Zophobas morio</name>
    <dbReference type="NCBI Taxonomy" id="2755281"/>
    <lineage>
        <taxon>Eukaryota</taxon>
        <taxon>Metazoa</taxon>
        <taxon>Ecdysozoa</taxon>
        <taxon>Arthropoda</taxon>
        <taxon>Hexapoda</taxon>
        <taxon>Insecta</taxon>
        <taxon>Pterygota</taxon>
        <taxon>Neoptera</taxon>
        <taxon>Endopterygota</taxon>
        <taxon>Coleoptera</taxon>
        <taxon>Polyphaga</taxon>
        <taxon>Cucujiformia</taxon>
        <taxon>Tenebrionidae</taxon>
        <taxon>Zophobas</taxon>
    </lineage>
</organism>
<sequence>MGYIPTDRVECNTIFGKTTQGSEKPNKKIEDLCPVRLFKKMIAKQTLNIKTSRLFLTPNKGWTRCAENVADIKKTRTMNHSNRSSAVNVLESSGANLQEIIIVTDLFTPNSLKLYLKLSETTSF</sequence>
<proteinExistence type="predicted"/>
<name>A0AA38IJJ8_9CUCU</name>
<protein>
    <submittedName>
        <fullName evidence="1">Uncharacterized protein</fullName>
    </submittedName>
</protein>
<dbReference type="EMBL" id="JALNTZ010000004">
    <property type="protein sequence ID" value="KAJ3654614.1"/>
    <property type="molecule type" value="Genomic_DNA"/>
</dbReference>
<comment type="caution">
    <text evidence="1">The sequence shown here is derived from an EMBL/GenBank/DDBJ whole genome shotgun (WGS) entry which is preliminary data.</text>
</comment>
<accession>A0AA38IJJ8</accession>